<evidence type="ECO:0000313" key="2">
    <source>
        <dbReference type="EMBL" id="MEB3958654.1"/>
    </source>
</evidence>
<evidence type="ECO:0000313" key="3">
    <source>
        <dbReference type="Proteomes" id="UP001352223"/>
    </source>
</evidence>
<protein>
    <submittedName>
        <fullName evidence="2">Uncharacterized protein</fullName>
    </submittedName>
</protein>
<dbReference type="Proteomes" id="UP001352223">
    <property type="component" value="Unassembled WGS sequence"/>
</dbReference>
<name>A0ABU6C295_9ACTN</name>
<dbReference type="EMBL" id="JAOZYB010000001">
    <property type="protein sequence ID" value="MEB3958654.1"/>
    <property type="molecule type" value="Genomic_DNA"/>
</dbReference>
<sequence>MFVELDAVRRLALPKVVTVCNDDAYGAEVHHVGPDGRALVTVEFVLTDIAAVGRGYGFEEVPVRRGEDPKAVGHWVERPRTAPLPIAAKAPANTAPGGWRRRCVGTEPSKGAD</sequence>
<dbReference type="RefSeq" id="WP_324765640.1">
    <property type="nucleotide sequence ID" value="NZ_BAAATS010000022.1"/>
</dbReference>
<feature type="region of interest" description="Disordered" evidence="1">
    <location>
        <begin position="88"/>
        <end position="113"/>
    </location>
</feature>
<keyword evidence="3" id="KW-1185">Reference proteome</keyword>
<reference evidence="2 3" key="1">
    <citation type="submission" date="2022-10" db="EMBL/GenBank/DDBJ databases">
        <authorList>
            <person name="Xie J."/>
            <person name="Shen N."/>
        </authorList>
    </citation>
    <scope>NUCLEOTIDE SEQUENCE [LARGE SCALE GENOMIC DNA]</scope>
    <source>
        <strain evidence="2 3">DSM 41681</strain>
    </source>
</reference>
<evidence type="ECO:0000256" key="1">
    <source>
        <dbReference type="SAM" id="MobiDB-lite"/>
    </source>
</evidence>
<dbReference type="InterPro" id="IPR029061">
    <property type="entry name" value="THDP-binding"/>
</dbReference>
<proteinExistence type="predicted"/>
<dbReference type="Gene3D" id="3.40.50.970">
    <property type="match status" value="1"/>
</dbReference>
<comment type="caution">
    <text evidence="2">The sequence shown here is derived from an EMBL/GenBank/DDBJ whole genome shotgun (WGS) entry which is preliminary data.</text>
</comment>
<accession>A0ABU6C295</accession>
<dbReference type="SUPFAM" id="SSF52518">
    <property type="entry name" value="Thiamin diphosphate-binding fold (THDP-binding)"/>
    <property type="match status" value="1"/>
</dbReference>
<gene>
    <name evidence="2" type="ORF">OKJ48_00015</name>
</gene>
<organism evidence="2 3">
    <name type="scientific">Streptomyces kunmingensis</name>
    <dbReference type="NCBI Taxonomy" id="68225"/>
    <lineage>
        <taxon>Bacteria</taxon>
        <taxon>Bacillati</taxon>
        <taxon>Actinomycetota</taxon>
        <taxon>Actinomycetes</taxon>
        <taxon>Kitasatosporales</taxon>
        <taxon>Streptomycetaceae</taxon>
        <taxon>Streptomyces</taxon>
    </lineage>
</organism>